<gene>
    <name evidence="1" type="ORF">BpHYR1_052596</name>
</gene>
<name>A0A3M7Q2D2_BRAPC</name>
<dbReference type="EMBL" id="REGN01007666">
    <property type="protein sequence ID" value="RNA05597.1"/>
    <property type="molecule type" value="Genomic_DNA"/>
</dbReference>
<accession>A0A3M7Q2D2</accession>
<dbReference type="AlphaFoldDB" id="A0A3M7Q2D2"/>
<evidence type="ECO:0000313" key="1">
    <source>
        <dbReference type="EMBL" id="RNA05597.1"/>
    </source>
</evidence>
<keyword evidence="2" id="KW-1185">Reference proteome</keyword>
<sequence>MMEVLAEAKENPRRIDRMMKFDLEKIQMRKDQSLMNQRMDLDKMEQSLAEEKELDMVVEQEQELAEELDTV</sequence>
<comment type="caution">
    <text evidence="1">The sequence shown here is derived from an EMBL/GenBank/DDBJ whole genome shotgun (WGS) entry which is preliminary data.</text>
</comment>
<evidence type="ECO:0000313" key="2">
    <source>
        <dbReference type="Proteomes" id="UP000276133"/>
    </source>
</evidence>
<protein>
    <submittedName>
        <fullName evidence="1">Uncharacterized protein</fullName>
    </submittedName>
</protein>
<organism evidence="1 2">
    <name type="scientific">Brachionus plicatilis</name>
    <name type="common">Marine rotifer</name>
    <name type="synonym">Brachionus muelleri</name>
    <dbReference type="NCBI Taxonomy" id="10195"/>
    <lineage>
        <taxon>Eukaryota</taxon>
        <taxon>Metazoa</taxon>
        <taxon>Spiralia</taxon>
        <taxon>Gnathifera</taxon>
        <taxon>Rotifera</taxon>
        <taxon>Eurotatoria</taxon>
        <taxon>Monogononta</taxon>
        <taxon>Pseudotrocha</taxon>
        <taxon>Ploima</taxon>
        <taxon>Brachionidae</taxon>
        <taxon>Brachionus</taxon>
    </lineage>
</organism>
<proteinExistence type="predicted"/>
<dbReference type="Proteomes" id="UP000276133">
    <property type="component" value="Unassembled WGS sequence"/>
</dbReference>
<reference evidence="1 2" key="1">
    <citation type="journal article" date="2018" name="Sci. Rep.">
        <title>Genomic signatures of local adaptation to the degree of environmental predictability in rotifers.</title>
        <authorList>
            <person name="Franch-Gras L."/>
            <person name="Hahn C."/>
            <person name="Garcia-Roger E.M."/>
            <person name="Carmona M.J."/>
            <person name="Serra M."/>
            <person name="Gomez A."/>
        </authorList>
    </citation>
    <scope>NUCLEOTIDE SEQUENCE [LARGE SCALE GENOMIC DNA]</scope>
    <source>
        <strain evidence="1">HYR1</strain>
    </source>
</reference>